<sequence length="41" mass="4718">MCTAAMFISDLNCAYNLTLYYNRDLTCTRIATCFNHIHVLS</sequence>
<name>A0A0A8YGD6_ARUDO</name>
<reference evidence="1" key="2">
    <citation type="journal article" date="2015" name="Data Brief">
        <title>Shoot transcriptome of the giant reed, Arundo donax.</title>
        <authorList>
            <person name="Barrero R.A."/>
            <person name="Guerrero F.D."/>
            <person name="Moolhuijzen P."/>
            <person name="Goolsby J.A."/>
            <person name="Tidwell J."/>
            <person name="Bellgard S.E."/>
            <person name="Bellgard M.I."/>
        </authorList>
    </citation>
    <scope>NUCLEOTIDE SEQUENCE</scope>
    <source>
        <tissue evidence="1">Shoot tissue taken approximately 20 cm above the soil surface</tissue>
    </source>
</reference>
<organism evidence="1">
    <name type="scientific">Arundo donax</name>
    <name type="common">Giant reed</name>
    <name type="synonym">Donax arundinaceus</name>
    <dbReference type="NCBI Taxonomy" id="35708"/>
    <lineage>
        <taxon>Eukaryota</taxon>
        <taxon>Viridiplantae</taxon>
        <taxon>Streptophyta</taxon>
        <taxon>Embryophyta</taxon>
        <taxon>Tracheophyta</taxon>
        <taxon>Spermatophyta</taxon>
        <taxon>Magnoliopsida</taxon>
        <taxon>Liliopsida</taxon>
        <taxon>Poales</taxon>
        <taxon>Poaceae</taxon>
        <taxon>PACMAD clade</taxon>
        <taxon>Arundinoideae</taxon>
        <taxon>Arundineae</taxon>
        <taxon>Arundo</taxon>
    </lineage>
</organism>
<proteinExistence type="predicted"/>
<evidence type="ECO:0000313" key="1">
    <source>
        <dbReference type="EMBL" id="JAD24873.1"/>
    </source>
</evidence>
<protein>
    <submittedName>
        <fullName evidence="1">Uncharacterized protein</fullName>
    </submittedName>
</protein>
<reference evidence="1" key="1">
    <citation type="submission" date="2014-09" db="EMBL/GenBank/DDBJ databases">
        <authorList>
            <person name="Magalhaes I.L.F."/>
            <person name="Oliveira U."/>
            <person name="Santos F.R."/>
            <person name="Vidigal T.H.D.A."/>
            <person name="Brescovit A.D."/>
            <person name="Santos A.J."/>
        </authorList>
    </citation>
    <scope>NUCLEOTIDE SEQUENCE</scope>
    <source>
        <tissue evidence="1">Shoot tissue taken approximately 20 cm above the soil surface</tissue>
    </source>
</reference>
<accession>A0A0A8YGD6</accession>
<dbReference type="EMBL" id="GBRH01273022">
    <property type="protein sequence ID" value="JAD24873.1"/>
    <property type="molecule type" value="Transcribed_RNA"/>
</dbReference>
<dbReference type="AlphaFoldDB" id="A0A0A8YGD6"/>